<dbReference type="InterPro" id="IPR013422">
    <property type="entry name" value="CRISPR-assoc_prot_Cas5_N"/>
</dbReference>
<dbReference type="GO" id="GO:0051607">
    <property type="term" value="P:defense response to virus"/>
    <property type="evidence" value="ECO:0007669"/>
    <property type="project" value="UniProtKB-KW"/>
</dbReference>
<evidence type="ECO:0000256" key="2">
    <source>
        <dbReference type="SAM" id="MobiDB-lite"/>
    </source>
</evidence>
<dbReference type="EMBL" id="QUAK01000101">
    <property type="protein sequence ID" value="RFU85194.1"/>
    <property type="molecule type" value="Genomic_DNA"/>
</dbReference>
<dbReference type="InterPro" id="IPR010147">
    <property type="entry name" value="CRISPR-assoc_prot_CasD"/>
</dbReference>
<dbReference type="Pfam" id="PF09704">
    <property type="entry name" value="Cas_Cas5d"/>
    <property type="match status" value="1"/>
</dbReference>
<gene>
    <name evidence="3" type="primary">cas5e</name>
    <name evidence="3" type="ORF">DY218_18740</name>
</gene>
<organism evidence="3 4">
    <name type="scientific">Streptomyces triticagri</name>
    <dbReference type="NCBI Taxonomy" id="2293568"/>
    <lineage>
        <taxon>Bacteria</taxon>
        <taxon>Bacillati</taxon>
        <taxon>Actinomycetota</taxon>
        <taxon>Actinomycetes</taxon>
        <taxon>Kitasatosporales</taxon>
        <taxon>Streptomycetaceae</taxon>
        <taxon>Streptomyces</taxon>
    </lineage>
</organism>
<dbReference type="NCBIfam" id="TIGR01868">
    <property type="entry name" value="casD_Cas5e"/>
    <property type="match status" value="1"/>
</dbReference>
<reference evidence="3 4" key="1">
    <citation type="submission" date="2018-08" db="EMBL/GenBank/DDBJ databases">
        <title>Isolation, diversity and antifungal activity of Actinobacteria from wheat.</title>
        <authorList>
            <person name="Han C."/>
        </authorList>
    </citation>
    <scope>NUCLEOTIDE SEQUENCE [LARGE SCALE GENOMIC DNA]</scope>
    <source>
        <strain evidence="3 4">NEAU-YY421</strain>
    </source>
</reference>
<name>A0A372M2N7_9ACTN</name>
<accession>A0A372M2N7</accession>
<feature type="compositionally biased region" description="Basic and acidic residues" evidence="2">
    <location>
        <begin position="196"/>
        <end position="209"/>
    </location>
</feature>
<proteinExistence type="predicted"/>
<dbReference type="AlphaFoldDB" id="A0A372M2N7"/>
<dbReference type="GO" id="GO:0043571">
    <property type="term" value="P:maintenance of CRISPR repeat elements"/>
    <property type="evidence" value="ECO:0007669"/>
    <property type="project" value="InterPro"/>
</dbReference>
<dbReference type="GO" id="GO:0003723">
    <property type="term" value="F:RNA binding"/>
    <property type="evidence" value="ECO:0007669"/>
    <property type="project" value="InterPro"/>
</dbReference>
<dbReference type="OrthoDB" id="3189549at2"/>
<dbReference type="NCBIfam" id="TIGR02593">
    <property type="entry name" value="CRISPR_cas5"/>
    <property type="match status" value="1"/>
</dbReference>
<comment type="caution">
    <text evidence="3">The sequence shown here is derived from an EMBL/GenBank/DDBJ whole genome shotgun (WGS) entry which is preliminary data.</text>
</comment>
<sequence>MTAPQRPQEPGLLLRLAAPLQSWGERSHFTDERDTAAFPTKSGVLGLLSCALGRHRGEGNDDLRGLRLTVRIDRPGYVLRDLHTVGGGLTPKDTVRTASGTTRSQDKSTIFGHRLYLADATFVCALSGQQDDVLDHCAEALTAPRWPLYLGRRSCPPEGPVLLDHSPDALGSLLRLPLPAQAPTPAVTLLADRPLDWLPRHPADPDDGTRPSSDVQDEPVDTTPHRRTFRTRRLYRGSWHPPEHLYTDAFGTDYLKALTAHLHTAIATSPSGPEAAV</sequence>
<protein>
    <submittedName>
        <fullName evidence="3">Type I-E CRISPR-associated protein Cas5/CasD</fullName>
    </submittedName>
</protein>
<keyword evidence="4" id="KW-1185">Reference proteome</keyword>
<evidence type="ECO:0000313" key="3">
    <source>
        <dbReference type="EMBL" id="RFU85194.1"/>
    </source>
</evidence>
<keyword evidence="1" id="KW-0051">Antiviral defense</keyword>
<evidence type="ECO:0000256" key="1">
    <source>
        <dbReference type="ARBA" id="ARBA00023118"/>
    </source>
</evidence>
<dbReference type="Gene3D" id="3.30.70.2660">
    <property type="match status" value="1"/>
</dbReference>
<feature type="region of interest" description="Disordered" evidence="2">
    <location>
        <begin position="196"/>
        <end position="228"/>
    </location>
</feature>
<evidence type="ECO:0000313" key="4">
    <source>
        <dbReference type="Proteomes" id="UP000263094"/>
    </source>
</evidence>
<dbReference type="Proteomes" id="UP000263094">
    <property type="component" value="Unassembled WGS sequence"/>
</dbReference>
<dbReference type="CDD" id="cd09756">
    <property type="entry name" value="Cas5_I-E"/>
    <property type="match status" value="1"/>
</dbReference>
<dbReference type="InterPro" id="IPR021124">
    <property type="entry name" value="CRISPR-assoc_prot_Cas5"/>
</dbReference>
<dbReference type="RefSeq" id="WP_128557206.1">
    <property type="nucleotide sequence ID" value="NZ_QUAK01000101.1"/>
</dbReference>